<proteinExistence type="predicted"/>
<evidence type="ECO:0000313" key="1">
    <source>
        <dbReference type="EMBL" id="KAA9026014.1"/>
    </source>
</evidence>
<gene>
    <name evidence="1" type="ORF">F4V44_09030</name>
</gene>
<dbReference type="EMBL" id="VYKL01000015">
    <property type="protein sequence ID" value="KAA9026014.1"/>
    <property type="molecule type" value="Genomic_DNA"/>
</dbReference>
<dbReference type="AlphaFoldDB" id="A0A5J5HY40"/>
<dbReference type="RefSeq" id="WP_150439664.1">
    <property type="nucleotide sequence ID" value="NZ_VYKL01000015.1"/>
</dbReference>
<reference evidence="1 2" key="1">
    <citation type="submission" date="2019-09" db="EMBL/GenBank/DDBJ databases">
        <title>Whole genome sequences of isolates from the Mars Exploration Rovers.</title>
        <authorList>
            <person name="Seuylemezian A."/>
            <person name="Vaishampayan P."/>
        </authorList>
    </citation>
    <scope>NUCLEOTIDE SEQUENCE [LARGE SCALE GENOMIC DNA]</scope>
    <source>
        <strain evidence="1 2">MER_TA_151</strain>
    </source>
</reference>
<name>A0A5J5HY40_9BACI</name>
<dbReference type="OrthoDB" id="2692034at2"/>
<accession>A0A5J5HY40</accession>
<comment type="caution">
    <text evidence="1">The sequence shown here is derived from an EMBL/GenBank/DDBJ whole genome shotgun (WGS) entry which is preliminary data.</text>
</comment>
<evidence type="ECO:0000313" key="2">
    <source>
        <dbReference type="Proteomes" id="UP000326671"/>
    </source>
</evidence>
<organism evidence="1 2">
    <name type="scientific">Niallia endozanthoxylica</name>
    <dbReference type="NCBI Taxonomy" id="2036016"/>
    <lineage>
        <taxon>Bacteria</taxon>
        <taxon>Bacillati</taxon>
        <taxon>Bacillota</taxon>
        <taxon>Bacilli</taxon>
        <taxon>Bacillales</taxon>
        <taxon>Bacillaceae</taxon>
        <taxon>Niallia</taxon>
    </lineage>
</organism>
<dbReference type="Proteomes" id="UP000326671">
    <property type="component" value="Unassembled WGS sequence"/>
</dbReference>
<protein>
    <submittedName>
        <fullName evidence="1">Uncharacterized protein</fullName>
    </submittedName>
</protein>
<sequence>MKKVQDAIYNWLTIKAVIDERPDDQAAVETEELFRSILTEELGLSEIKVKKENGYYNISYVNEGKQHNTRFSQELIEVMINQINDSPDRYQNYPE</sequence>
<keyword evidence="2" id="KW-1185">Reference proteome</keyword>